<accession>A0A927C2E7</accession>
<dbReference type="InterPro" id="IPR038591">
    <property type="entry name" value="NolW-like_sf"/>
</dbReference>
<proteinExistence type="inferred from homology"/>
<evidence type="ECO:0000256" key="7">
    <source>
        <dbReference type="ARBA" id="ARBA00022927"/>
    </source>
</evidence>
<comment type="caution">
    <text evidence="15">The sequence shown here is derived from an EMBL/GenBank/DDBJ whole genome shotgun (WGS) entry which is preliminary data.</text>
</comment>
<comment type="subcellular location">
    <subcellularLocation>
        <location evidence="1 10">Cell outer membrane</location>
    </subcellularLocation>
</comment>
<keyword evidence="3 10" id="KW-0813">Transport</keyword>
<feature type="signal peptide" evidence="11">
    <location>
        <begin position="1"/>
        <end position="22"/>
    </location>
</feature>
<dbReference type="InterPro" id="IPR013356">
    <property type="entry name" value="T2SS_GspD"/>
</dbReference>
<evidence type="ECO:0000259" key="14">
    <source>
        <dbReference type="Pfam" id="PF21305"/>
    </source>
</evidence>
<evidence type="ECO:0000256" key="3">
    <source>
        <dbReference type="ARBA" id="ARBA00022448"/>
    </source>
</evidence>
<evidence type="ECO:0000256" key="5">
    <source>
        <dbReference type="ARBA" id="ARBA00022692"/>
    </source>
</evidence>
<keyword evidence="8" id="KW-0472">Membrane</keyword>
<organism evidence="15 16">
    <name type="scientific">Spongiibacter pelagi</name>
    <dbReference type="NCBI Taxonomy" id="2760804"/>
    <lineage>
        <taxon>Bacteria</taxon>
        <taxon>Pseudomonadati</taxon>
        <taxon>Pseudomonadota</taxon>
        <taxon>Gammaproteobacteria</taxon>
        <taxon>Cellvibrionales</taxon>
        <taxon>Spongiibacteraceae</taxon>
        <taxon>Spongiibacter</taxon>
    </lineage>
</organism>
<dbReference type="Pfam" id="PF03958">
    <property type="entry name" value="Secretin_N"/>
    <property type="match status" value="3"/>
</dbReference>
<dbReference type="PRINTS" id="PR00811">
    <property type="entry name" value="BCTERIALGSPD"/>
</dbReference>
<evidence type="ECO:0000259" key="12">
    <source>
        <dbReference type="Pfam" id="PF00263"/>
    </source>
</evidence>
<feature type="chain" id="PRO_5037002536" evidence="11">
    <location>
        <begin position="23"/>
        <end position="676"/>
    </location>
</feature>
<dbReference type="AlphaFoldDB" id="A0A927C2E7"/>
<feature type="domain" description="Type II/III secretion system secretin-like" evidence="12">
    <location>
        <begin position="435"/>
        <end position="597"/>
    </location>
</feature>
<dbReference type="RefSeq" id="WP_190763466.1">
    <property type="nucleotide sequence ID" value="NZ_JACXLD010000002.1"/>
</dbReference>
<evidence type="ECO:0000313" key="16">
    <source>
        <dbReference type="Proteomes" id="UP000610558"/>
    </source>
</evidence>
<evidence type="ECO:0000256" key="2">
    <source>
        <dbReference type="ARBA" id="ARBA00006980"/>
    </source>
</evidence>
<feature type="domain" description="NolW-like" evidence="13">
    <location>
        <begin position="128"/>
        <end position="182"/>
    </location>
</feature>
<evidence type="ECO:0000256" key="11">
    <source>
        <dbReference type="SAM" id="SignalP"/>
    </source>
</evidence>
<evidence type="ECO:0000256" key="8">
    <source>
        <dbReference type="ARBA" id="ARBA00023136"/>
    </source>
</evidence>
<dbReference type="InterPro" id="IPR004846">
    <property type="entry name" value="T2SS/T3SS_dom"/>
</dbReference>
<feature type="domain" description="NolW-like" evidence="13">
    <location>
        <begin position="192"/>
        <end position="257"/>
    </location>
</feature>
<keyword evidence="4" id="KW-1134">Transmembrane beta strand</keyword>
<dbReference type="GO" id="GO:0009279">
    <property type="term" value="C:cell outer membrane"/>
    <property type="evidence" value="ECO:0007669"/>
    <property type="project" value="UniProtKB-SubCell"/>
</dbReference>
<evidence type="ECO:0000313" key="15">
    <source>
        <dbReference type="EMBL" id="MBD2858546.1"/>
    </source>
</evidence>
<dbReference type="Pfam" id="PF00263">
    <property type="entry name" value="Secretin"/>
    <property type="match status" value="1"/>
</dbReference>
<dbReference type="Pfam" id="PF21305">
    <property type="entry name" value="type_II_gspD_N0"/>
    <property type="match status" value="1"/>
</dbReference>
<comment type="similarity">
    <text evidence="2">Belongs to the bacterial secretin family. GSP D subfamily.</text>
</comment>
<evidence type="ECO:0000256" key="4">
    <source>
        <dbReference type="ARBA" id="ARBA00022452"/>
    </source>
</evidence>
<feature type="domain" description="NolW-like" evidence="13">
    <location>
        <begin position="265"/>
        <end position="343"/>
    </location>
</feature>
<gene>
    <name evidence="15" type="primary">gspD</name>
    <name evidence="15" type="ORF">IB286_05940</name>
</gene>
<dbReference type="PANTHER" id="PTHR30332:SF24">
    <property type="entry name" value="SECRETIN GSPD-RELATED"/>
    <property type="match status" value="1"/>
</dbReference>
<evidence type="ECO:0000259" key="13">
    <source>
        <dbReference type="Pfam" id="PF03958"/>
    </source>
</evidence>
<dbReference type="Proteomes" id="UP000610558">
    <property type="component" value="Unassembled WGS sequence"/>
</dbReference>
<evidence type="ECO:0000256" key="10">
    <source>
        <dbReference type="RuleBase" id="RU004004"/>
    </source>
</evidence>
<feature type="domain" description="GspD-like N0" evidence="14">
    <location>
        <begin position="29"/>
        <end position="99"/>
    </location>
</feature>
<evidence type="ECO:0000256" key="9">
    <source>
        <dbReference type="ARBA" id="ARBA00023237"/>
    </source>
</evidence>
<protein>
    <submittedName>
        <fullName evidence="15">Type II secretion system secretin GspD</fullName>
    </submittedName>
</protein>
<reference evidence="15" key="1">
    <citation type="submission" date="2020-09" db="EMBL/GenBank/DDBJ databases">
        <authorList>
            <person name="Yoon J.-W."/>
        </authorList>
    </citation>
    <scope>NUCLEOTIDE SEQUENCE</scope>
    <source>
        <strain evidence="15">KMU-158</strain>
    </source>
</reference>
<dbReference type="InterPro" id="IPR050810">
    <property type="entry name" value="Bact_Secretion_Sys_Channel"/>
</dbReference>
<name>A0A927C2E7_9GAMM</name>
<dbReference type="EMBL" id="JACXLD010000002">
    <property type="protein sequence ID" value="MBD2858546.1"/>
    <property type="molecule type" value="Genomic_DNA"/>
</dbReference>
<dbReference type="NCBIfam" id="TIGR02517">
    <property type="entry name" value="type_II_gspD"/>
    <property type="match status" value="1"/>
</dbReference>
<dbReference type="PANTHER" id="PTHR30332">
    <property type="entry name" value="PROBABLE GENERAL SECRETION PATHWAY PROTEIN D"/>
    <property type="match status" value="1"/>
</dbReference>
<dbReference type="Gene3D" id="3.30.1370.120">
    <property type="match status" value="3"/>
</dbReference>
<dbReference type="GO" id="GO:0015627">
    <property type="term" value="C:type II protein secretion system complex"/>
    <property type="evidence" value="ECO:0007669"/>
    <property type="project" value="InterPro"/>
</dbReference>
<dbReference type="GO" id="GO:0015628">
    <property type="term" value="P:protein secretion by the type II secretion system"/>
    <property type="evidence" value="ECO:0007669"/>
    <property type="project" value="InterPro"/>
</dbReference>
<keyword evidence="9" id="KW-0998">Cell outer membrane</keyword>
<evidence type="ECO:0000256" key="6">
    <source>
        <dbReference type="ARBA" id="ARBA00022729"/>
    </source>
</evidence>
<keyword evidence="16" id="KW-1185">Reference proteome</keyword>
<dbReference type="InterPro" id="IPR049371">
    <property type="entry name" value="GspD-like_N0"/>
</dbReference>
<keyword evidence="5" id="KW-0812">Transmembrane</keyword>
<dbReference type="InterPro" id="IPR005644">
    <property type="entry name" value="NolW-like"/>
</dbReference>
<keyword evidence="6 11" id="KW-0732">Signal</keyword>
<dbReference type="InterPro" id="IPR001775">
    <property type="entry name" value="GspD/PilQ"/>
</dbReference>
<sequence>MSTLILRFGLVISLLIATPVFAQPDHFDLDMQNVEIGEFIDTVAKLTGKTIVADSRVKGRITVQSQRQLNANQLYQLFLLQLGVEGYSVVEAGDGMLKVIPNQAAKIEGIEVQSGRTSIGSSESIVTRIAELQNADADELVKSLRPLVDNKVGVITSYSDSNIILLTDRESNVRRLMSIIEAVNSVDAQLIETVSLQHSSAEEVERVINKVLSQQTRKRGASKPVVSSDQRTNTLILFGDDEARSYLRRLVSDLDTEVTSQANIRVVYLKYAKAAELVTVLKSISDTIVKEEQAAGKAAGAVGSASINIEAHEQTNSIVLSGSPHIISDLMRVVNDLDIRRAQVLVEAIIIEVSDSKARELGVQWLFKGSNEGNTPAGGISFGGGASGTGSSPGVFNLLGGETVAASAAAGIRGAAIGLGKLSDNGFSFATLLTALSSDSESNILSTPSLLTLDNEEASILVGQEIPVITGSTASSTNTNPFQTIERQEVGIKLLVTPQINDGDAVQLSLEQEVSSLSPSTTAADVITNKRTIKTAVLVEDGATIVLGGLIDDQVTEQTAKVPLLGDIPLLGRLFRADNTAKSKRNLMVFIRPTIVRDQQTLSELSGRKYSFIRNEQLAKAAAGISLFPFTKMEVLPEWTGLEPSSPNVIPVPEPMANTPAFAAPNAEPRAEAAAN</sequence>
<keyword evidence="7" id="KW-0653">Protein transport</keyword>
<evidence type="ECO:0000256" key="1">
    <source>
        <dbReference type="ARBA" id="ARBA00004442"/>
    </source>
</evidence>